<feature type="region of interest" description="Disordered" evidence="1">
    <location>
        <begin position="215"/>
        <end position="245"/>
    </location>
</feature>
<feature type="compositionally biased region" description="Basic and acidic residues" evidence="1">
    <location>
        <begin position="232"/>
        <end position="245"/>
    </location>
</feature>
<evidence type="ECO:0000313" key="3">
    <source>
        <dbReference type="Proteomes" id="UP001146793"/>
    </source>
</evidence>
<evidence type="ECO:0000313" key="2">
    <source>
        <dbReference type="EMBL" id="KAJ3437074.1"/>
    </source>
</evidence>
<dbReference type="EMBL" id="JANTQA010000036">
    <property type="protein sequence ID" value="KAJ3437074.1"/>
    <property type="molecule type" value="Genomic_DNA"/>
</dbReference>
<accession>A0AAV7Z7R6</accession>
<feature type="compositionally biased region" description="Basic and acidic residues" evidence="1">
    <location>
        <begin position="10"/>
        <end position="26"/>
    </location>
</feature>
<dbReference type="Proteomes" id="UP001146793">
    <property type="component" value="Unassembled WGS sequence"/>
</dbReference>
<feature type="region of interest" description="Disordered" evidence="1">
    <location>
        <begin position="133"/>
        <end position="153"/>
    </location>
</feature>
<reference evidence="2" key="1">
    <citation type="submission" date="2022-08" db="EMBL/GenBank/DDBJ databases">
        <title>Novel sulphate-reducing endosymbionts in the free-living metamonad Anaeramoeba.</title>
        <authorList>
            <person name="Jerlstrom-Hultqvist J."/>
            <person name="Cepicka I."/>
            <person name="Gallot-Lavallee L."/>
            <person name="Salas-Leiva D."/>
            <person name="Curtis B.A."/>
            <person name="Zahonova K."/>
            <person name="Pipaliya S."/>
            <person name="Dacks J."/>
            <person name="Roger A.J."/>
        </authorList>
    </citation>
    <scope>NUCLEOTIDE SEQUENCE</scope>
    <source>
        <strain evidence="2">Busselton2</strain>
    </source>
</reference>
<evidence type="ECO:0000256" key="1">
    <source>
        <dbReference type="SAM" id="MobiDB-lite"/>
    </source>
</evidence>
<name>A0AAV7Z7R6_9EUKA</name>
<feature type="region of interest" description="Disordered" evidence="1">
    <location>
        <begin position="1"/>
        <end position="26"/>
    </location>
</feature>
<comment type="caution">
    <text evidence="2">The sequence shown here is derived from an EMBL/GenBank/DDBJ whole genome shotgun (WGS) entry which is preliminary data.</text>
</comment>
<dbReference type="AlphaFoldDB" id="A0AAV7Z7R6"/>
<protein>
    <submittedName>
        <fullName evidence="2">Uncharacterized protein</fullName>
    </submittedName>
</protein>
<organism evidence="2 3">
    <name type="scientific">Anaeramoeba flamelloides</name>
    <dbReference type="NCBI Taxonomy" id="1746091"/>
    <lineage>
        <taxon>Eukaryota</taxon>
        <taxon>Metamonada</taxon>
        <taxon>Anaeramoebidae</taxon>
        <taxon>Anaeramoeba</taxon>
    </lineage>
</organism>
<gene>
    <name evidence="2" type="ORF">M0812_19147</name>
</gene>
<feature type="compositionally biased region" description="Low complexity" evidence="1">
    <location>
        <begin position="133"/>
        <end position="142"/>
    </location>
</feature>
<feature type="compositionally biased region" description="Basic and acidic residues" evidence="1">
    <location>
        <begin position="215"/>
        <end position="225"/>
    </location>
</feature>
<proteinExistence type="predicted"/>
<sequence>MNLKKNININKKEDKDQRGIKSKETEMESEKENGILFLGLNEIIIYKITNNIEEIFNESLKKINLFYHNNNNKLIKMEMNNQIIYLMNFENQVEKESFLFRFESFKYSNFFYQIEKKYPIFFNSITFIENDDNNNNNTNSSKNNDKNDNNNSNYYHNHLNFNIDLSVNLHFIQILNIHDQNEEKKNKIILYDNINEIEKIKNENTLFINANKKKENDYENEKENRNGNGNENKNENEKEKENGNEKVMKANGIDDMVKFEKNENIKEMGKKSLQKIEDEDGIGKENFINMENLEKSKINIYYSISICNKKQKIKKKGKIILKIDERKILIILESKKISLPITFTTTSLIHPKNKKIYKFQSNKSSKCWYILFDSIELCDNFFKSVTSCMKKTFIKFNVMIFDKLETIKSKGVLIFNKDGLHVIIRNKAKGHNQGNKRKVGKEKSFEDLEELEQQEKNYFKFSVTNLKLFNEKPLICKISSPGQSLILKFASIKKREKFSTRFFNDKNKIKTNKNKIIIKVKILKGSIQEFDFPKIGDLILQKKSIVLKIENEKKIKFNFNRKNIKIIQKESKKFISKIYLGNKNKFVFEFKNHKKQAIFQNYFKK</sequence>